<dbReference type="GO" id="GO:0071555">
    <property type="term" value="P:cell wall organization"/>
    <property type="evidence" value="ECO:0007669"/>
    <property type="project" value="UniProtKB-KW"/>
</dbReference>
<keyword evidence="8" id="KW-1185">Reference proteome</keyword>
<evidence type="ECO:0000256" key="4">
    <source>
        <dbReference type="ARBA" id="ARBA00023316"/>
    </source>
</evidence>
<dbReference type="InterPro" id="IPR002502">
    <property type="entry name" value="Amidase_domain"/>
</dbReference>
<dbReference type="InterPro" id="IPR036505">
    <property type="entry name" value="Amidase/PGRP_sf"/>
</dbReference>
<accession>A0A1I6Y6Y4</accession>
<evidence type="ECO:0000313" key="8">
    <source>
        <dbReference type="Proteomes" id="UP000182466"/>
    </source>
</evidence>
<evidence type="ECO:0000256" key="3">
    <source>
        <dbReference type="ARBA" id="ARBA00022801"/>
    </source>
</evidence>
<evidence type="ECO:0000313" key="7">
    <source>
        <dbReference type="EMBL" id="SFT46258.1"/>
    </source>
</evidence>
<dbReference type="Pfam" id="PF01510">
    <property type="entry name" value="Amidase_2"/>
    <property type="match status" value="1"/>
</dbReference>
<evidence type="ECO:0000256" key="1">
    <source>
        <dbReference type="ARBA" id="ARBA00001561"/>
    </source>
</evidence>
<dbReference type="PANTHER" id="PTHR30417">
    <property type="entry name" value="N-ACETYLMURAMOYL-L-ALANINE AMIDASE AMID"/>
    <property type="match status" value="1"/>
</dbReference>
<dbReference type="EC" id="3.5.1.28" evidence="2"/>
<proteinExistence type="predicted"/>
<dbReference type="eggNOG" id="COG3023">
    <property type="taxonomic scope" value="Bacteria"/>
</dbReference>
<dbReference type="InterPro" id="IPR051206">
    <property type="entry name" value="NAMLAA_amidase_2"/>
</dbReference>
<organism evidence="7 8">
    <name type="scientific">Sedimentitalea nanhaiensis</name>
    <dbReference type="NCBI Taxonomy" id="999627"/>
    <lineage>
        <taxon>Bacteria</taxon>
        <taxon>Pseudomonadati</taxon>
        <taxon>Pseudomonadota</taxon>
        <taxon>Alphaproteobacteria</taxon>
        <taxon>Rhodobacterales</taxon>
        <taxon>Paracoccaceae</taxon>
        <taxon>Sedimentitalea</taxon>
    </lineage>
</organism>
<protein>
    <recommendedName>
        <fullName evidence="2">N-acetylmuramoyl-L-alanine amidase</fullName>
        <ecNumber evidence="2">3.5.1.28</ecNumber>
    </recommendedName>
</protein>
<evidence type="ECO:0000256" key="5">
    <source>
        <dbReference type="SAM" id="MobiDB-lite"/>
    </source>
</evidence>
<evidence type="ECO:0000259" key="6">
    <source>
        <dbReference type="SMART" id="SM00644"/>
    </source>
</evidence>
<evidence type="ECO:0000256" key="2">
    <source>
        <dbReference type="ARBA" id="ARBA00011901"/>
    </source>
</evidence>
<dbReference type="AlphaFoldDB" id="A0A1I6Y6Y4"/>
<gene>
    <name evidence="7" type="ORF">SAMN05216236_10286</name>
</gene>
<dbReference type="Proteomes" id="UP000182466">
    <property type="component" value="Unassembled WGS sequence"/>
</dbReference>
<comment type="catalytic activity">
    <reaction evidence="1">
        <text>Hydrolyzes the link between N-acetylmuramoyl residues and L-amino acid residues in certain cell-wall glycopeptides.</text>
        <dbReference type="EC" id="3.5.1.28"/>
    </reaction>
</comment>
<reference evidence="7 8" key="1">
    <citation type="submission" date="2016-10" db="EMBL/GenBank/DDBJ databases">
        <authorList>
            <person name="de Groot N.N."/>
        </authorList>
    </citation>
    <scope>NUCLEOTIDE SEQUENCE [LARGE SCALE GENOMIC DNA]</scope>
    <source>
        <strain evidence="7 8">CGMCC 1.10959</strain>
    </source>
</reference>
<dbReference type="EMBL" id="FPAW01000002">
    <property type="protein sequence ID" value="SFT46258.1"/>
    <property type="molecule type" value="Genomic_DNA"/>
</dbReference>
<name>A0A1I6Y6Y4_9RHOB</name>
<dbReference type="CDD" id="cd06583">
    <property type="entry name" value="PGRP"/>
    <property type="match status" value="1"/>
</dbReference>
<dbReference type="RefSeq" id="WP_027260530.1">
    <property type="nucleotide sequence ID" value="NZ_FPAW01000002.1"/>
</dbReference>
<sequence>MATDMPAAGIRPRSAARSTTDPVTPIWHPSPNAGPRRDGLRPELVVLHYTAMNSAAAALERLCDASAEVSAHYLIGGDGTVWQMVREDLRAWHAGAGEWAARGDVNSRSIGIELDNRGTHPFSQPQMSALEALLAGILLRWEIAPQGVIGHSDMAPARKFDPGPRFDWRRLARQGLSVWPRPAQGGDFWDDAACFGYPVQDRTATLAAFRTRFRPHAQGPLEAEDRALIADLAARFGVDRAARTS</sequence>
<dbReference type="GO" id="GO:0009253">
    <property type="term" value="P:peptidoglycan catabolic process"/>
    <property type="evidence" value="ECO:0007669"/>
    <property type="project" value="InterPro"/>
</dbReference>
<dbReference type="GO" id="GO:0009254">
    <property type="term" value="P:peptidoglycan turnover"/>
    <property type="evidence" value="ECO:0007669"/>
    <property type="project" value="TreeGrafter"/>
</dbReference>
<dbReference type="Gene3D" id="3.40.80.10">
    <property type="entry name" value="Peptidoglycan recognition protein-like"/>
    <property type="match status" value="1"/>
</dbReference>
<dbReference type="SUPFAM" id="SSF55846">
    <property type="entry name" value="N-acetylmuramoyl-L-alanine amidase-like"/>
    <property type="match status" value="1"/>
</dbReference>
<dbReference type="STRING" id="999627.SAMN05216236_10286"/>
<keyword evidence="3" id="KW-0378">Hydrolase</keyword>
<keyword evidence="4" id="KW-0961">Cell wall biogenesis/degradation</keyword>
<dbReference type="OrthoDB" id="9794842at2"/>
<dbReference type="SMART" id="SM00644">
    <property type="entry name" value="Ami_2"/>
    <property type="match status" value="1"/>
</dbReference>
<feature type="region of interest" description="Disordered" evidence="5">
    <location>
        <begin position="1"/>
        <end position="38"/>
    </location>
</feature>
<dbReference type="GO" id="GO:0019867">
    <property type="term" value="C:outer membrane"/>
    <property type="evidence" value="ECO:0007669"/>
    <property type="project" value="TreeGrafter"/>
</dbReference>
<dbReference type="GO" id="GO:0008745">
    <property type="term" value="F:N-acetylmuramoyl-L-alanine amidase activity"/>
    <property type="evidence" value="ECO:0007669"/>
    <property type="project" value="UniProtKB-EC"/>
</dbReference>
<dbReference type="PANTHER" id="PTHR30417:SF1">
    <property type="entry name" value="N-ACETYLMURAMOYL-L-ALANINE AMIDASE AMID"/>
    <property type="match status" value="1"/>
</dbReference>
<feature type="domain" description="N-acetylmuramoyl-L-alanine amidase" evidence="6">
    <location>
        <begin position="30"/>
        <end position="163"/>
    </location>
</feature>